<sequence>MSGNESMSAVAAKQTGRGQNRRRRAGLAGEVEIAVGMEVVVTFNVSTDLDVTDGAREHLVDSVLNAREEINEPDPETRIARPTYLYPGTDDAHQSTSP</sequence>
<name>A0A0C2YKF7_9AGAM</name>
<accession>A0A0C2YKF7</accession>
<gene>
    <name evidence="2" type="ORF">SCLCIDRAFT_34473</name>
</gene>
<dbReference type="EMBL" id="KN822555">
    <property type="protein sequence ID" value="KIM50253.1"/>
    <property type="molecule type" value="Genomic_DNA"/>
</dbReference>
<dbReference type="AlphaFoldDB" id="A0A0C2YKF7"/>
<evidence type="ECO:0000313" key="2">
    <source>
        <dbReference type="EMBL" id="KIM50253.1"/>
    </source>
</evidence>
<feature type="region of interest" description="Disordered" evidence="1">
    <location>
        <begin position="1"/>
        <end position="25"/>
    </location>
</feature>
<reference evidence="3" key="2">
    <citation type="submission" date="2015-01" db="EMBL/GenBank/DDBJ databases">
        <title>Evolutionary Origins and Diversification of the Mycorrhizal Mutualists.</title>
        <authorList>
            <consortium name="DOE Joint Genome Institute"/>
            <consortium name="Mycorrhizal Genomics Consortium"/>
            <person name="Kohler A."/>
            <person name="Kuo A."/>
            <person name="Nagy L.G."/>
            <person name="Floudas D."/>
            <person name="Copeland A."/>
            <person name="Barry K.W."/>
            <person name="Cichocki N."/>
            <person name="Veneault-Fourrey C."/>
            <person name="LaButti K."/>
            <person name="Lindquist E.A."/>
            <person name="Lipzen A."/>
            <person name="Lundell T."/>
            <person name="Morin E."/>
            <person name="Murat C."/>
            <person name="Riley R."/>
            <person name="Ohm R."/>
            <person name="Sun H."/>
            <person name="Tunlid A."/>
            <person name="Henrissat B."/>
            <person name="Grigoriev I.V."/>
            <person name="Hibbett D.S."/>
            <person name="Martin F."/>
        </authorList>
    </citation>
    <scope>NUCLEOTIDE SEQUENCE [LARGE SCALE GENOMIC DNA]</scope>
    <source>
        <strain evidence="3">Foug A</strain>
    </source>
</reference>
<feature type="compositionally biased region" description="Basic and acidic residues" evidence="1">
    <location>
        <begin position="67"/>
        <end position="79"/>
    </location>
</feature>
<feature type="region of interest" description="Disordered" evidence="1">
    <location>
        <begin position="67"/>
        <end position="98"/>
    </location>
</feature>
<reference evidence="2 3" key="1">
    <citation type="submission" date="2014-04" db="EMBL/GenBank/DDBJ databases">
        <authorList>
            <consortium name="DOE Joint Genome Institute"/>
            <person name="Kuo A."/>
            <person name="Kohler A."/>
            <person name="Nagy L.G."/>
            <person name="Floudas D."/>
            <person name="Copeland A."/>
            <person name="Barry K.W."/>
            <person name="Cichocki N."/>
            <person name="Veneault-Fourrey C."/>
            <person name="LaButti K."/>
            <person name="Lindquist E.A."/>
            <person name="Lipzen A."/>
            <person name="Lundell T."/>
            <person name="Morin E."/>
            <person name="Murat C."/>
            <person name="Sun H."/>
            <person name="Tunlid A."/>
            <person name="Henrissat B."/>
            <person name="Grigoriev I.V."/>
            <person name="Hibbett D.S."/>
            <person name="Martin F."/>
            <person name="Nordberg H.P."/>
            <person name="Cantor M.N."/>
            <person name="Hua S.X."/>
        </authorList>
    </citation>
    <scope>NUCLEOTIDE SEQUENCE [LARGE SCALE GENOMIC DNA]</scope>
    <source>
        <strain evidence="2 3">Foug A</strain>
    </source>
</reference>
<keyword evidence="3" id="KW-1185">Reference proteome</keyword>
<dbReference type="Proteomes" id="UP000053989">
    <property type="component" value="Unassembled WGS sequence"/>
</dbReference>
<evidence type="ECO:0000313" key="3">
    <source>
        <dbReference type="Proteomes" id="UP000053989"/>
    </source>
</evidence>
<dbReference type="InParanoid" id="A0A0C2YKF7"/>
<organism evidence="2 3">
    <name type="scientific">Scleroderma citrinum Foug A</name>
    <dbReference type="NCBI Taxonomy" id="1036808"/>
    <lineage>
        <taxon>Eukaryota</taxon>
        <taxon>Fungi</taxon>
        <taxon>Dikarya</taxon>
        <taxon>Basidiomycota</taxon>
        <taxon>Agaricomycotina</taxon>
        <taxon>Agaricomycetes</taxon>
        <taxon>Agaricomycetidae</taxon>
        <taxon>Boletales</taxon>
        <taxon>Sclerodermatineae</taxon>
        <taxon>Sclerodermataceae</taxon>
        <taxon>Scleroderma</taxon>
    </lineage>
</organism>
<proteinExistence type="predicted"/>
<dbReference type="OrthoDB" id="2986975at2759"/>
<dbReference type="HOGENOM" id="CLU_2334885_0_0_1"/>
<protein>
    <submittedName>
        <fullName evidence="2">Uncharacterized protein</fullName>
    </submittedName>
</protein>
<evidence type="ECO:0000256" key="1">
    <source>
        <dbReference type="SAM" id="MobiDB-lite"/>
    </source>
</evidence>